<dbReference type="Proteomes" id="UP000239209">
    <property type="component" value="Unassembled WGS sequence"/>
</dbReference>
<feature type="domain" description="Mycothiol-dependent maleylpyruvate isomerase metal-binding" evidence="1">
    <location>
        <begin position="12"/>
        <end position="148"/>
    </location>
</feature>
<reference evidence="2 3" key="1">
    <citation type="submission" date="2018-03" db="EMBL/GenBank/DDBJ databases">
        <title>Genomic Encyclopedia of Archaeal and Bacterial Type Strains, Phase II (KMG-II): from individual species to whole genera.</title>
        <authorList>
            <person name="Goeker M."/>
        </authorList>
    </citation>
    <scope>NUCLEOTIDE SEQUENCE [LARGE SCALE GENOMIC DNA]</scope>
    <source>
        <strain evidence="2 3">DSM 45348</strain>
    </source>
</reference>
<comment type="caution">
    <text evidence="2">The sequence shown here is derived from an EMBL/GenBank/DDBJ whole genome shotgun (WGS) entry which is preliminary data.</text>
</comment>
<protein>
    <submittedName>
        <fullName evidence="2">Uncharacterized protein (TIGR03083 family)</fullName>
    </submittedName>
</protein>
<dbReference type="AlphaFoldDB" id="A0A2T0RX39"/>
<organism evidence="2 3">
    <name type="scientific">Pseudosporangium ferrugineum</name>
    <dbReference type="NCBI Taxonomy" id="439699"/>
    <lineage>
        <taxon>Bacteria</taxon>
        <taxon>Bacillati</taxon>
        <taxon>Actinomycetota</taxon>
        <taxon>Actinomycetes</taxon>
        <taxon>Micromonosporales</taxon>
        <taxon>Micromonosporaceae</taxon>
        <taxon>Pseudosporangium</taxon>
    </lineage>
</organism>
<dbReference type="OrthoDB" id="3213691at2"/>
<evidence type="ECO:0000313" key="3">
    <source>
        <dbReference type="Proteomes" id="UP000239209"/>
    </source>
</evidence>
<evidence type="ECO:0000259" key="1">
    <source>
        <dbReference type="Pfam" id="PF11716"/>
    </source>
</evidence>
<evidence type="ECO:0000313" key="2">
    <source>
        <dbReference type="EMBL" id="PRY25720.1"/>
    </source>
</evidence>
<gene>
    <name evidence="2" type="ORF">CLV70_11286</name>
</gene>
<dbReference type="GO" id="GO:0046872">
    <property type="term" value="F:metal ion binding"/>
    <property type="evidence" value="ECO:0007669"/>
    <property type="project" value="InterPro"/>
</dbReference>
<dbReference type="NCBIfam" id="TIGR03083">
    <property type="entry name" value="maleylpyruvate isomerase family mycothiol-dependent enzyme"/>
    <property type="match status" value="1"/>
</dbReference>
<keyword evidence="3" id="KW-1185">Reference proteome</keyword>
<dbReference type="InterPro" id="IPR017517">
    <property type="entry name" value="Maleyloyr_isom"/>
</dbReference>
<name>A0A2T0RX39_9ACTN</name>
<dbReference type="EMBL" id="PVZG01000012">
    <property type="protein sequence ID" value="PRY25720.1"/>
    <property type="molecule type" value="Genomic_DNA"/>
</dbReference>
<proteinExistence type="predicted"/>
<dbReference type="InterPro" id="IPR024344">
    <property type="entry name" value="MDMPI_metal-binding"/>
</dbReference>
<dbReference type="RefSeq" id="WP_106128914.1">
    <property type="nucleotide sequence ID" value="NZ_PVZG01000012.1"/>
</dbReference>
<sequence>MTTLAGRTIAALRSEHDTLAGTVPGLTPEQLSGPSGASEWTVADVLSHLGSGAEIALRDLRAALGEAEPPGPGFNQSVWDRWNALGPREQAAGWLESDTALVTALEAVPAERHDELRVKLGFLPEPVPFASYAGLRLNEVVNHVWDVRAGLDPAAGLTEPAGLVAAEHLAGGLGFLLGFVGKPGEVGRPVVLEIAGTPYRVVLDEQVRLTTEELPATATFTGPAEAAVRLLSGRLTPKFTPAGVAVTGNVTLDELRAVFPGY</sequence>
<dbReference type="SUPFAM" id="SSF109854">
    <property type="entry name" value="DinB/YfiT-like putative metalloenzymes"/>
    <property type="match status" value="1"/>
</dbReference>
<dbReference type="InterPro" id="IPR034660">
    <property type="entry name" value="DinB/YfiT-like"/>
</dbReference>
<dbReference type="Gene3D" id="1.20.120.450">
    <property type="entry name" value="dinb family like domain"/>
    <property type="match status" value="1"/>
</dbReference>
<dbReference type="Pfam" id="PF11716">
    <property type="entry name" value="MDMPI_N"/>
    <property type="match status" value="1"/>
</dbReference>
<accession>A0A2T0RX39</accession>